<dbReference type="Proteomes" id="UP000615446">
    <property type="component" value="Unassembled WGS sequence"/>
</dbReference>
<dbReference type="InterPro" id="IPR001660">
    <property type="entry name" value="SAM"/>
</dbReference>
<gene>
    <name evidence="2" type="ORF">RCL2_001961800</name>
</gene>
<dbReference type="InterPro" id="IPR013761">
    <property type="entry name" value="SAM/pointed_sf"/>
</dbReference>
<dbReference type="Pfam" id="PF07647">
    <property type="entry name" value="SAM_2"/>
    <property type="match status" value="1"/>
</dbReference>
<dbReference type="OrthoDB" id="10391470at2759"/>
<protein>
    <recommendedName>
        <fullName evidence="1">SAM domain-containing protein</fullName>
    </recommendedName>
</protein>
<evidence type="ECO:0000313" key="2">
    <source>
        <dbReference type="EMBL" id="GES92862.1"/>
    </source>
</evidence>
<dbReference type="CDD" id="cd09487">
    <property type="entry name" value="SAM_superfamily"/>
    <property type="match status" value="1"/>
</dbReference>
<name>A0A8H3LQ88_9GLOM</name>
<dbReference type="AlphaFoldDB" id="A0A8H3LQ88"/>
<evidence type="ECO:0000259" key="1">
    <source>
        <dbReference type="Pfam" id="PF07647"/>
    </source>
</evidence>
<feature type="domain" description="SAM" evidence="1">
    <location>
        <begin position="33"/>
        <end position="67"/>
    </location>
</feature>
<proteinExistence type="predicted"/>
<dbReference type="EMBL" id="BLAL01000218">
    <property type="protein sequence ID" value="GES92862.1"/>
    <property type="molecule type" value="Genomic_DNA"/>
</dbReference>
<dbReference type="Gene3D" id="1.10.150.50">
    <property type="entry name" value="Transcription Factor, Ets-1"/>
    <property type="match status" value="1"/>
</dbReference>
<sequence length="69" mass="7778">MKSDRNISDNKKTTLAKSPPLSTILASFDEAFLEYGNNFIEHGYSVEELPYLNLNQLQSIGITKLGHYT</sequence>
<comment type="caution">
    <text evidence="2">The sequence shown here is derived from an EMBL/GenBank/DDBJ whole genome shotgun (WGS) entry which is preliminary data.</text>
</comment>
<reference evidence="2" key="1">
    <citation type="submission" date="2019-10" db="EMBL/GenBank/DDBJ databases">
        <title>Conservation and host-specific expression of non-tandemly repeated heterogenous ribosome RNA gene in arbuscular mycorrhizal fungi.</title>
        <authorList>
            <person name="Maeda T."/>
            <person name="Kobayashi Y."/>
            <person name="Nakagawa T."/>
            <person name="Ezawa T."/>
            <person name="Yamaguchi K."/>
            <person name="Bino T."/>
            <person name="Nishimoto Y."/>
            <person name="Shigenobu S."/>
            <person name="Kawaguchi M."/>
        </authorList>
    </citation>
    <scope>NUCLEOTIDE SEQUENCE</scope>
    <source>
        <strain evidence="2">HR1</strain>
    </source>
</reference>
<accession>A0A8H3LQ88</accession>
<dbReference type="SUPFAM" id="SSF47769">
    <property type="entry name" value="SAM/Pointed domain"/>
    <property type="match status" value="1"/>
</dbReference>
<organism evidence="2 3">
    <name type="scientific">Rhizophagus clarus</name>
    <dbReference type="NCBI Taxonomy" id="94130"/>
    <lineage>
        <taxon>Eukaryota</taxon>
        <taxon>Fungi</taxon>
        <taxon>Fungi incertae sedis</taxon>
        <taxon>Mucoromycota</taxon>
        <taxon>Glomeromycotina</taxon>
        <taxon>Glomeromycetes</taxon>
        <taxon>Glomerales</taxon>
        <taxon>Glomeraceae</taxon>
        <taxon>Rhizophagus</taxon>
    </lineage>
</organism>
<evidence type="ECO:0000313" key="3">
    <source>
        <dbReference type="Proteomes" id="UP000615446"/>
    </source>
</evidence>